<feature type="compositionally biased region" description="Polar residues" evidence="2">
    <location>
        <begin position="562"/>
        <end position="574"/>
    </location>
</feature>
<feature type="compositionally biased region" description="Low complexity" evidence="2">
    <location>
        <begin position="13"/>
        <end position="23"/>
    </location>
</feature>
<evidence type="ECO:0000256" key="2">
    <source>
        <dbReference type="SAM" id="MobiDB-lite"/>
    </source>
</evidence>
<dbReference type="STRING" id="502780.C1G0Z3"/>
<dbReference type="PROSITE" id="PS51391">
    <property type="entry name" value="CID"/>
    <property type="match status" value="1"/>
</dbReference>
<evidence type="ECO:0000259" key="3">
    <source>
        <dbReference type="PROSITE" id="PS51391"/>
    </source>
</evidence>
<feature type="compositionally biased region" description="Acidic residues" evidence="2">
    <location>
        <begin position="735"/>
        <end position="775"/>
    </location>
</feature>
<organism evidence="4 5">
    <name type="scientific">Paracoccidioides brasiliensis (strain Pb18)</name>
    <dbReference type="NCBI Taxonomy" id="502780"/>
    <lineage>
        <taxon>Eukaryota</taxon>
        <taxon>Fungi</taxon>
        <taxon>Dikarya</taxon>
        <taxon>Ascomycota</taxon>
        <taxon>Pezizomycotina</taxon>
        <taxon>Eurotiomycetes</taxon>
        <taxon>Eurotiomycetidae</taxon>
        <taxon>Onygenales</taxon>
        <taxon>Ajellomycetaceae</taxon>
        <taxon>Paracoccidioides</taxon>
    </lineage>
</organism>
<reference evidence="4 5" key="1">
    <citation type="journal article" date="2011" name="PLoS Genet.">
        <title>Comparative genomic analysis of human fungal pathogens causing paracoccidioidomycosis.</title>
        <authorList>
            <person name="Desjardins C.A."/>
            <person name="Champion M.D."/>
            <person name="Holder J.W."/>
            <person name="Muszewska A."/>
            <person name="Goldberg J."/>
            <person name="Bailao A.M."/>
            <person name="Brigido M.M."/>
            <person name="Ferreira M.E."/>
            <person name="Garcia A.M."/>
            <person name="Grynberg M."/>
            <person name="Gujja S."/>
            <person name="Heiman D.I."/>
            <person name="Henn M.R."/>
            <person name="Kodira C.D."/>
            <person name="Leon-Narvaez H."/>
            <person name="Longo L.V."/>
            <person name="Ma L.J."/>
            <person name="Malavazi I."/>
            <person name="Matsuo A.L."/>
            <person name="Morais F.V."/>
            <person name="Pereira M."/>
            <person name="Rodriguez-Brito S."/>
            <person name="Sakthikumar S."/>
            <person name="Salem-Izacc S.M."/>
            <person name="Sykes S.M."/>
            <person name="Teixeira M.M."/>
            <person name="Vallejo M.C."/>
            <person name="Walter M.E."/>
            <person name="Yandava C."/>
            <person name="Young S."/>
            <person name="Zeng Q."/>
            <person name="Zucker J."/>
            <person name="Felipe M.S."/>
            <person name="Goldman G.H."/>
            <person name="Haas B.J."/>
            <person name="McEwen J.G."/>
            <person name="Nino-Vega G."/>
            <person name="Puccia R."/>
            <person name="San-Blas G."/>
            <person name="Soares C.M."/>
            <person name="Birren B.W."/>
            <person name="Cuomo C.A."/>
        </authorList>
    </citation>
    <scope>NUCLEOTIDE SEQUENCE [LARGE SCALE GENOMIC DNA]</scope>
    <source>
        <strain evidence="4 5">Pb18</strain>
    </source>
</reference>
<dbReference type="RefSeq" id="XP_010756385.1">
    <property type="nucleotide sequence ID" value="XM_010758083.1"/>
</dbReference>
<dbReference type="GO" id="GO:0005634">
    <property type="term" value="C:nucleus"/>
    <property type="evidence" value="ECO:0007669"/>
    <property type="project" value="TreeGrafter"/>
</dbReference>
<protein>
    <recommendedName>
        <fullName evidence="3">CID domain-containing protein</fullName>
    </recommendedName>
</protein>
<feature type="domain" description="CID" evidence="3">
    <location>
        <begin position="475"/>
        <end position="678"/>
    </location>
</feature>
<dbReference type="InterPro" id="IPR008942">
    <property type="entry name" value="ENTH_VHS"/>
</dbReference>
<feature type="compositionally biased region" description="Polar residues" evidence="2">
    <location>
        <begin position="60"/>
        <end position="70"/>
    </location>
</feature>
<feature type="region of interest" description="Disordered" evidence="2">
    <location>
        <begin position="151"/>
        <end position="182"/>
    </location>
</feature>
<dbReference type="InParanoid" id="C1G0Z3"/>
<feature type="compositionally biased region" description="Acidic residues" evidence="2">
    <location>
        <begin position="441"/>
        <end position="454"/>
    </location>
</feature>
<name>C1G0Z3_PARBD</name>
<feature type="region of interest" description="Disordered" evidence="2">
    <location>
        <begin position="684"/>
        <end position="842"/>
    </location>
</feature>
<dbReference type="InterPro" id="IPR035967">
    <property type="entry name" value="SWAP/Surp_sf"/>
</dbReference>
<dbReference type="GeneID" id="22580359"/>
<dbReference type="InterPro" id="IPR000061">
    <property type="entry name" value="Surp"/>
</dbReference>
<dbReference type="EMBL" id="KN275957">
    <property type="protein sequence ID" value="EEH44244.1"/>
    <property type="molecule type" value="Genomic_DNA"/>
</dbReference>
<dbReference type="HOGENOM" id="CLU_007957_0_0_1"/>
<dbReference type="GO" id="GO:0003723">
    <property type="term" value="F:RNA binding"/>
    <property type="evidence" value="ECO:0007669"/>
    <property type="project" value="UniProtKB-KW"/>
</dbReference>
<feature type="region of interest" description="Disordered" evidence="2">
    <location>
        <begin position="538"/>
        <end position="577"/>
    </location>
</feature>
<feature type="region of interest" description="Disordered" evidence="2">
    <location>
        <begin position="274"/>
        <end position="302"/>
    </location>
</feature>
<proteinExistence type="predicted"/>
<dbReference type="Gene3D" id="1.10.10.790">
    <property type="entry name" value="Surp module"/>
    <property type="match status" value="1"/>
</dbReference>
<dbReference type="VEuPathDB" id="FungiDB:PADG_00533"/>
<dbReference type="Pfam" id="PF01805">
    <property type="entry name" value="Surp"/>
    <property type="match status" value="1"/>
</dbReference>
<gene>
    <name evidence="4" type="ORF">PADG_00533</name>
</gene>
<dbReference type="eggNOG" id="KOG0151">
    <property type="taxonomic scope" value="Eukaryota"/>
</dbReference>
<dbReference type="OrthoDB" id="377209at2759"/>
<dbReference type="GO" id="GO:0006396">
    <property type="term" value="P:RNA processing"/>
    <property type="evidence" value="ECO:0007669"/>
    <property type="project" value="InterPro"/>
</dbReference>
<dbReference type="PANTHER" id="PTHR23140">
    <property type="entry name" value="RNA PROCESSING PROTEIN LD23810P"/>
    <property type="match status" value="1"/>
</dbReference>
<evidence type="ECO:0000313" key="4">
    <source>
        <dbReference type="EMBL" id="EEH44244.1"/>
    </source>
</evidence>
<accession>C1G0Z3</accession>
<evidence type="ECO:0000256" key="1">
    <source>
        <dbReference type="ARBA" id="ARBA00022884"/>
    </source>
</evidence>
<dbReference type="PANTHER" id="PTHR23140:SF0">
    <property type="entry name" value="U2 SNRNP-ASSOCIATED SURP MOTIF-CONTAINING PROTEIN"/>
    <property type="match status" value="1"/>
</dbReference>
<feature type="region of interest" description="Disordered" evidence="2">
    <location>
        <begin position="441"/>
        <end position="473"/>
    </location>
</feature>
<dbReference type="OMA" id="VWYRWKL"/>
<dbReference type="SUPFAM" id="SSF109905">
    <property type="entry name" value="Surp module (SWAP domain)"/>
    <property type="match status" value="1"/>
</dbReference>
<dbReference type="InterPro" id="IPR006569">
    <property type="entry name" value="CID_dom"/>
</dbReference>
<dbReference type="InterPro" id="IPR051485">
    <property type="entry name" value="SR-CTD_assoc_factor"/>
</dbReference>
<dbReference type="AlphaFoldDB" id="C1G0Z3"/>
<keyword evidence="1" id="KW-0694">RNA-binding</keyword>
<feature type="compositionally biased region" description="Polar residues" evidence="2">
    <location>
        <begin position="800"/>
        <end position="809"/>
    </location>
</feature>
<feature type="compositionally biased region" description="Basic and acidic residues" evidence="2">
    <location>
        <begin position="540"/>
        <end position="554"/>
    </location>
</feature>
<feature type="compositionally biased region" description="Gly residues" evidence="2">
    <location>
        <begin position="289"/>
        <end position="302"/>
    </location>
</feature>
<keyword evidence="5" id="KW-1185">Reference proteome</keyword>
<dbReference type="Proteomes" id="UP000001628">
    <property type="component" value="Unassembled WGS sequence"/>
</dbReference>
<feature type="compositionally biased region" description="Basic and acidic residues" evidence="2">
    <location>
        <begin position="684"/>
        <end position="695"/>
    </location>
</feature>
<feature type="compositionally biased region" description="Polar residues" evidence="2">
    <location>
        <begin position="274"/>
        <end position="288"/>
    </location>
</feature>
<evidence type="ECO:0000313" key="5">
    <source>
        <dbReference type="Proteomes" id="UP000001628"/>
    </source>
</evidence>
<dbReference type="Gene3D" id="1.25.40.90">
    <property type="match status" value="1"/>
</dbReference>
<dbReference type="KEGG" id="pbn:PADG_00533"/>
<sequence>MPEDLKVKGFPDLSSKLSAPAKKSLFERQKAEAEAKRAREKAETEAVYEDFVKSFENDGDTSTRPSTGERTSPYGHGGSGHTGGPIAPSKRHFTSSTMRSGSGNLGGSHPFGSRKRPFETLQASHRDREPSHGLFAFETPSPAHVDAAAAFQTSDDEDDKVTDKKEAERAAAKPTLHLSSLPPGTSPAVVKALVSHALVVDNVKILSTSAQGAGERKIWSAIVTLAKGTAATEMDTVVSSLQNKYLGWGYYLSISRHLSSAAINSTMPVVTGLTSSTSQPFGARPTNQGPGGHFGRGGTPGGHRGGFAPPSSYGPGYGGRAGSSLQVEVKPPSDLKQLKLIHKTLENLLTYGPEFEALLMSRAEVQKDEKWAWIWDSRSPGGVWYRWKLWDILTGARRTKKRHSRMRPSPISVFESGPVWIPPEKHLQFEYVTKMDEFVSDEDYDSSDEDDSDREDERRLDGGTLEGNSDGIGHLNPLQKAKLAYLLAKLPTTNSKLRRGDVARVTSFAIRHAGHGADEVVDMIVSNITNPLAFTSANPERQRRETELRGGKPEEVDEANTEQDNQIIPSSTKPSSKEILDTSSAKLIGLYVISDILSSSSTSGVRHAWRYRQLFESALKSHKTFEHLGRLEKELAWGRLKIEKWRRSIGSLLSLWEGWCVFPQSSQEHFVQVFEKPPLTEKEKLEEQKRAEAEKATSVFGSKGKSRWRTVDEESNTAPADTGSGLESEKMDIDVVVDDDDDDDGVPMPDDDDVDGEPMDDDIDGIPMEDSDVEDLDGKPLDENGMDESEPPSAAGCETSHPSGDNTFTEVPLNKPPETERQPAPRRRRPKAEDMFADSDSN</sequence>
<feature type="compositionally biased region" description="Basic and acidic residues" evidence="2">
    <location>
        <begin position="24"/>
        <end position="56"/>
    </location>
</feature>
<feature type="compositionally biased region" description="Basic and acidic residues" evidence="2">
    <location>
        <begin position="161"/>
        <end position="171"/>
    </location>
</feature>
<feature type="region of interest" description="Disordered" evidence="2">
    <location>
        <begin position="1"/>
        <end position="115"/>
    </location>
</feature>